<evidence type="ECO:0000256" key="3">
    <source>
        <dbReference type="ARBA" id="ARBA00022723"/>
    </source>
</evidence>
<keyword evidence="6 7" id="KW-0503">Monooxygenase</keyword>
<evidence type="ECO:0000256" key="4">
    <source>
        <dbReference type="ARBA" id="ARBA00023002"/>
    </source>
</evidence>
<keyword evidence="3 7" id="KW-0479">Metal-binding</keyword>
<reference evidence="8 9" key="1">
    <citation type="submission" date="2024-10" db="EMBL/GenBank/DDBJ databases">
        <title>The Natural Products Discovery Center: Release of the First 8490 Sequenced Strains for Exploring Actinobacteria Biosynthetic Diversity.</title>
        <authorList>
            <person name="Kalkreuter E."/>
            <person name="Kautsar S.A."/>
            <person name="Yang D."/>
            <person name="Bader C.D."/>
            <person name="Teijaro C.N."/>
            <person name="Fluegel L."/>
            <person name="Davis C.M."/>
            <person name="Simpson J.R."/>
            <person name="Lauterbach L."/>
            <person name="Steele A.D."/>
            <person name="Gui C."/>
            <person name="Meng S."/>
            <person name="Li G."/>
            <person name="Viehrig K."/>
            <person name="Ye F."/>
            <person name="Su P."/>
            <person name="Kiefer A.F."/>
            <person name="Nichols A."/>
            <person name="Cepeda A.J."/>
            <person name="Yan W."/>
            <person name="Fan B."/>
            <person name="Jiang Y."/>
            <person name="Adhikari A."/>
            <person name="Zheng C.-J."/>
            <person name="Schuster L."/>
            <person name="Cowan T.M."/>
            <person name="Smanski M.J."/>
            <person name="Chevrette M.G."/>
            <person name="De Carvalho L.P.S."/>
            <person name="Shen B."/>
        </authorList>
    </citation>
    <scope>NUCLEOTIDE SEQUENCE [LARGE SCALE GENOMIC DNA]</scope>
    <source>
        <strain evidence="8 9">NPDC002593</strain>
    </source>
</reference>
<protein>
    <submittedName>
        <fullName evidence="8">Cytochrome P450</fullName>
    </submittedName>
</protein>
<keyword evidence="4 7" id="KW-0560">Oxidoreductase</keyword>
<dbReference type="Pfam" id="PF00067">
    <property type="entry name" value="p450"/>
    <property type="match status" value="1"/>
</dbReference>
<dbReference type="InterPro" id="IPR036396">
    <property type="entry name" value="Cyt_P450_sf"/>
</dbReference>
<dbReference type="EMBL" id="JBIAQY010000010">
    <property type="protein sequence ID" value="MFF3571674.1"/>
    <property type="molecule type" value="Genomic_DNA"/>
</dbReference>
<dbReference type="SUPFAM" id="SSF48264">
    <property type="entry name" value="Cytochrome P450"/>
    <property type="match status" value="1"/>
</dbReference>
<dbReference type="PANTHER" id="PTHR46696">
    <property type="entry name" value="P450, PUTATIVE (EUROFUNG)-RELATED"/>
    <property type="match status" value="1"/>
</dbReference>
<keyword evidence="2 7" id="KW-0349">Heme</keyword>
<evidence type="ECO:0000256" key="2">
    <source>
        <dbReference type="ARBA" id="ARBA00022617"/>
    </source>
</evidence>
<proteinExistence type="inferred from homology"/>
<organism evidence="8 9">
    <name type="scientific">Nocardia jiangxiensis</name>
    <dbReference type="NCBI Taxonomy" id="282685"/>
    <lineage>
        <taxon>Bacteria</taxon>
        <taxon>Bacillati</taxon>
        <taxon>Actinomycetota</taxon>
        <taxon>Actinomycetes</taxon>
        <taxon>Mycobacteriales</taxon>
        <taxon>Nocardiaceae</taxon>
        <taxon>Nocardia</taxon>
    </lineage>
</organism>
<comment type="similarity">
    <text evidence="1 7">Belongs to the cytochrome P450 family.</text>
</comment>
<keyword evidence="9" id="KW-1185">Reference proteome</keyword>
<dbReference type="Gene3D" id="1.10.630.10">
    <property type="entry name" value="Cytochrome P450"/>
    <property type="match status" value="1"/>
</dbReference>
<evidence type="ECO:0000313" key="8">
    <source>
        <dbReference type="EMBL" id="MFF3571674.1"/>
    </source>
</evidence>
<dbReference type="Proteomes" id="UP001601992">
    <property type="component" value="Unassembled WGS sequence"/>
</dbReference>
<dbReference type="PROSITE" id="PS00086">
    <property type="entry name" value="CYTOCHROME_P450"/>
    <property type="match status" value="1"/>
</dbReference>
<keyword evidence="5 7" id="KW-0408">Iron</keyword>
<sequence>MVDTEAPTPIETVAEDFFSDPHAYYRRWRERGPVLYVELPRNSVPGYVIIGYEEGRAALTDSRLRKNVHGLLAVFERKNPASRANPGMFDLSGHMLNTDPPDHTRLRKLVNKAFTARSVAALRPRIQELTDGLLDAMEGRDEVDLIQSFAVLLPVTVICELLGVPLDDREDFQRWTKMLIGGAAKTDEEVFAAGSDMSEYLRRLVQAKRANPGEDLLSGLVHTSDEDNDRLDERELVSMAFLLLVAGHETTVNLIANGVRALLHNPDQLRALREDPDGVPAAVEEFLRYDGPVGWATTRFTDEPVRIGGVDIPEGELVYIALSAANRDPEHYADAEAVRTTGDASGHLAFGHGIHYCVGAPLARLEADIAFRTLLRRFPDLGPSATASDPIWQPSFLIHGMTAFPVRLR</sequence>
<dbReference type="CDD" id="cd11029">
    <property type="entry name" value="CYP107-like"/>
    <property type="match status" value="1"/>
</dbReference>
<dbReference type="RefSeq" id="WP_387405494.1">
    <property type="nucleotide sequence ID" value="NZ_JBIAQY010000010.1"/>
</dbReference>
<accession>A0ABW6S5Y6</accession>
<comment type="caution">
    <text evidence="8">The sequence shown here is derived from an EMBL/GenBank/DDBJ whole genome shotgun (WGS) entry which is preliminary data.</text>
</comment>
<evidence type="ECO:0000256" key="7">
    <source>
        <dbReference type="RuleBase" id="RU000461"/>
    </source>
</evidence>
<evidence type="ECO:0000256" key="6">
    <source>
        <dbReference type="ARBA" id="ARBA00023033"/>
    </source>
</evidence>
<dbReference type="PRINTS" id="PR00359">
    <property type="entry name" value="BP450"/>
</dbReference>
<dbReference type="InterPro" id="IPR001128">
    <property type="entry name" value="Cyt_P450"/>
</dbReference>
<name>A0ABW6S5Y6_9NOCA</name>
<dbReference type="PANTHER" id="PTHR46696:SF1">
    <property type="entry name" value="CYTOCHROME P450 YJIB-RELATED"/>
    <property type="match status" value="1"/>
</dbReference>
<evidence type="ECO:0000256" key="1">
    <source>
        <dbReference type="ARBA" id="ARBA00010617"/>
    </source>
</evidence>
<dbReference type="InterPro" id="IPR017972">
    <property type="entry name" value="Cyt_P450_CS"/>
</dbReference>
<evidence type="ECO:0000256" key="5">
    <source>
        <dbReference type="ARBA" id="ARBA00023004"/>
    </source>
</evidence>
<gene>
    <name evidence="8" type="ORF">ACFYXQ_28240</name>
</gene>
<dbReference type="InterPro" id="IPR002397">
    <property type="entry name" value="Cyt_P450_B"/>
</dbReference>
<evidence type="ECO:0000313" key="9">
    <source>
        <dbReference type="Proteomes" id="UP001601992"/>
    </source>
</evidence>